<evidence type="ECO:0000313" key="5">
    <source>
        <dbReference type="EMBL" id="EEP80977.1"/>
    </source>
</evidence>
<dbReference type="OMA" id="ARCPAHT"/>
<evidence type="ECO:0000256" key="3">
    <source>
        <dbReference type="SAM" id="MobiDB-lite"/>
    </source>
</evidence>
<dbReference type="InterPro" id="IPR026992">
    <property type="entry name" value="DIOX_N"/>
</dbReference>
<dbReference type="EMBL" id="CH476617">
    <property type="protein sequence ID" value="EEP80977.1"/>
    <property type="molecule type" value="Genomic_DNA"/>
</dbReference>
<dbReference type="InterPro" id="IPR027443">
    <property type="entry name" value="IPNS-like_sf"/>
</dbReference>
<organism evidence="5 6">
    <name type="scientific">Uncinocarpus reesii (strain UAMH 1704)</name>
    <dbReference type="NCBI Taxonomy" id="336963"/>
    <lineage>
        <taxon>Eukaryota</taxon>
        <taxon>Fungi</taxon>
        <taxon>Dikarya</taxon>
        <taxon>Ascomycota</taxon>
        <taxon>Pezizomycotina</taxon>
        <taxon>Eurotiomycetes</taxon>
        <taxon>Eurotiomycetidae</taxon>
        <taxon>Onygenales</taxon>
        <taxon>Onygenaceae</taxon>
        <taxon>Uncinocarpus</taxon>
    </lineage>
</organism>
<dbReference type="eggNOG" id="KOG0143">
    <property type="taxonomic scope" value="Eukaryota"/>
</dbReference>
<dbReference type="GO" id="GO:0016491">
    <property type="term" value="F:oxidoreductase activity"/>
    <property type="evidence" value="ECO:0007669"/>
    <property type="project" value="UniProtKB-KW"/>
</dbReference>
<dbReference type="GO" id="GO:0046872">
    <property type="term" value="F:metal ion binding"/>
    <property type="evidence" value="ECO:0007669"/>
    <property type="project" value="UniProtKB-KW"/>
</dbReference>
<dbReference type="InterPro" id="IPR050231">
    <property type="entry name" value="Iron_ascorbate_oxido_reductase"/>
</dbReference>
<dbReference type="GO" id="GO:0044283">
    <property type="term" value="P:small molecule biosynthetic process"/>
    <property type="evidence" value="ECO:0007669"/>
    <property type="project" value="UniProtKB-ARBA"/>
</dbReference>
<dbReference type="Pfam" id="PF14226">
    <property type="entry name" value="DIOX_N"/>
    <property type="match status" value="1"/>
</dbReference>
<dbReference type="SUPFAM" id="SSF51197">
    <property type="entry name" value="Clavaminate synthase-like"/>
    <property type="match status" value="1"/>
</dbReference>
<dbReference type="RefSeq" id="XP_002585130.1">
    <property type="nucleotide sequence ID" value="XM_002585084.1"/>
</dbReference>
<dbReference type="InterPro" id="IPR044861">
    <property type="entry name" value="IPNS-like_FE2OG_OXY"/>
</dbReference>
<dbReference type="KEGG" id="ure:UREG_05819"/>
<feature type="domain" description="Fe2OG dioxygenase" evidence="4">
    <location>
        <begin position="196"/>
        <end position="296"/>
    </location>
</feature>
<dbReference type="PRINTS" id="PR00682">
    <property type="entry name" value="IPNSYNTHASE"/>
</dbReference>
<keyword evidence="6" id="KW-1185">Reference proteome</keyword>
<keyword evidence="2" id="KW-0408">Iron</keyword>
<dbReference type="GeneID" id="8443564"/>
<keyword evidence="2" id="KW-0479">Metal-binding</keyword>
<dbReference type="PANTHER" id="PTHR47990">
    <property type="entry name" value="2-OXOGLUTARATE (2OG) AND FE(II)-DEPENDENT OXYGENASE SUPERFAMILY PROTEIN-RELATED"/>
    <property type="match status" value="1"/>
</dbReference>
<evidence type="ECO:0000313" key="6">
    <source>
        <dbReference type="Proteomes" id="UP000002058"/>
    </source>
</evidence>
<accession>C4JTN0</accession>
<dbReference type="Pfam" id="PF03171">
    <property type="entry name" value="2OG-FeII_Oxy"/>
    <property type="match status" value="1"/>
</dbReference>
<dbReference type="Proteomes" id="UP000002058">
    <property type="component" value="Unassembled WGS sequence"/>
</dbReference>
<sequence>MAYDQALSDTESEQSPREIPVVDFASWRPDSSLQERMKVAVEIVSACREVGFVYILNHGIPSERLAEAFAWSEKFFHLSSDEKLKAPHPSGPSVHRGYSSPGLEKVSQATSDRDDPELARKLREVADYKESYDIGSDDNQDQPNVWIPEQVLPGFRKFMTDFYWDCFKVGQNIMRAIALGIGLEDEDYLLQFHSGHNNQLRLLHYPPLPASWLEDQKYARMPSHTDWSTITFLFQDECGGLEAEDINKKGYYMPATPIKDAIVMNVGDLLQRWSNGIVTHPSPSSLIMSCLVSPAI</sequence>
<gene>
    <name evidence="5" type="ORF">UREG_05819</name>
</gene>
<reference evidence="6" key="1">
    <citation type="journal article" date="2009" name="Genome Res.">
        <title>Comparative genomic analyses of the human fungal pathogens Coccidioides and their relatives.</title>
        <authorList>
            <person name="Sharpton T.J."/>
            <person name="Stajich J.E."/>
            <person name="Rounsley S.D."/>
            <person name="Gardner M.J."/>
            <person name="Wortman J.R."/>
            <person name="Jordar V.S."/>
            <person name="Maiti R."/>
            <person name="Kodira C.D."/>
            <person name="Neafsey D.E."/>
            <person name="Zeng Q."/>
            <person name="Hung C.-Y."/>
            <person name="McMahan C."/>
            <person name="Muszewska A."/>
            <person name="Grynberg M."/>
            <person name="Mandel M.A."/>
            <person name="Kellner E.M."/>
            <person name="Barker B.M."/>
            <person name="Galgiani J.N."/>
            <person name="Orbach M.J."/>
            <person name="Kirkland T.N."/>
            <person name="Cole G.T."/>
            <person name="Henn M.R."/>
            <person name="Birren B.W."/>
            <person name="Taylor J.W."/>
        </authorList>
    </citation>
    <scope>NUCLEOTIDE SEQUENCE [LARGE SCALE GENOMIC DNA]</scope>
    <source>
        <strain evidence="6">UAMH 1704</strain>
    </source>
</reference>
<dbReference type="OrthoDB" id="288590at2759"/>
<dbReference type="HOGENOM" id="CLU_010119_6_1_1"/>
<comment type="similarity">
    <text evidence="1 2">Belongs to the iron/ascorbate-dependent oxidoreductase family.</text>
</comment>
<dbReference type="VEuPathDB" id="FungiDB:UREG_05819"/>
<dbReference type="AlphaFoldDB" id="C4JTN0"/>
<dbReference type="PROSITE" id="PS51471">
    <property type="entry name" value="FE2OG_OXY"/>
    <property type="match status" value="1"/>
</dbReference>
<keyword evidence="2" id="KW-0560">Oxidoreductase</keyword>
<dbReference type="InterPro" id="IPR005123">
    <property type="entry name" value="Oxoglu/Fe-dep_dioxygenase_dom"/>
</dbReference>
<dbReference type="InParanoid" id="C4JTN0"/>
<dbReference type="STRING" id="336963.C4JTN0"/>
<feature type="region of interest" description="Disordered" evidence="3">
    <location>
        <begin position="84"/>
        <end position="116"/>
    </location>
</feature>
<protein>
    <recommendedName>
        <fullName evidence="4">Fe2OG dioxygenase domain-containing protein</fullName>
    </recommendedName>
</protein>
<proteinExistence type="inferred from homology"/>
<evidence type="ECO:0000256" key="2">
    <source>
        <dbReference type="RuleBase" id="RU003682"/>
    </source>
</evidence>
<name>C4JTN0_UNCRE</name>
<evidence type="ECO:0000256" key="1">
    <source>
        <dbReference type="ARBA" id="ARBA00008056"/>
    </source>
</evidence>
<dbReference type="Gene3D" id="2.60.120.330">
    <property type="entry name" value="B-lactam Antibiotic, Isopenicillin N Synthase, Chain"/>
    <property type="match status" value="1"/>
</dbReference>
<evidence type="ECO:0000259" key="4">
    <source>
        <dbReference type="PROSITE" id="PS51471"/>
    </source>
</evidence>